<evidence type="ECO:0000313" key="2">
    <source>
        <dbReference type="Proteomes" id="UP001163321"/>
    </source>
</evidence>
<name>A0ACC0VJJ9_9STRA</name>
<reference evidence="1 2" key="1">
    <citation type="journal article" date="2022" name="bioRxiv">
        <title>The genome of the oomycete Peronosclerospora sorghi, a cosmopolitan pathogen of maize and sorghum, is inflated with dispersed pseudogenes.</title>
        <authorList>
            <person name="Fletcher K."/>
            <person name="Martin F."/>
            <person name="Isakeit T."/>
            <person name="Cavanaugh K."/>
            <person name="Magill C."/>
            <person name="Michelmore R."/>
        </authorList>
    </citation>
    <scope>NUCLEOTIDE SEQUENCE [LARGE SCALE GENOMIC DNA]</scope>
    <source>
        <strain evidence="1">P6</strain>
    </source>
</reference>
<sequence>MVVIYLNSLHNIESWLHLPQVHSPVFDETHKKLQIRQSLSCVACLKICWLQGFKGRYPLVRVSAAPELPDL</sequence>
<keyword evidence="2" id="KW-1185">Reference proteome</keyword>
<protein>
    <submittedName>
        <fullName evidence="1">Uncharacterized protein</fullName>
    </submittedName>
</protein>
<dbReference type="EMBL" id="CM047587">
    <property type="protein sequence ID" value="KAI9906497.1"/>
    <property type="molecule type" value="Genomic_DNA"/>
</dbReference>
<evidence type="ECO:0000313" key="1">
    <source>
        <dbReference type="EMBL" id="KAI9906497.1"/>
    </source>
</evidence>
<dbReference type="Proteomes" id="UP001163321">
    <property type="component" value="Chromosome 8"/>
</dbReference>
<comment type="caution">
    <text evidence="1">The sequence shown here is derived from an EMBL/GenBank/DDBJ whole genome shotgun (WGS) entry which is preliminary data.</text>
</comment>
<proteinExistence type="predicted"/>
<organism evidence="1 2">
    <name type="scientific">Peronosclerospora sorghi</name>
    <dbReference type="NCBI Taxonomy" id="230839"/>
    <lineage>
        <taxon>Eukaryota</taxon>
        <taxon>Sar</taxon>
        <taxon>Stramenopiles</taxon>
        <taxon>Oomycota</taxon>
        <taxon>Peronosporomycetes</taxon>
        <taxon>Peronosporales</taxon>
        <taxon>Peronosporaceae</taxon>
        <taxon>Peronosclerospora</taxon>
    </lineage>
</organism>
<gene>
    <name evidence="1" type="ORF">PsorP6_003464</name>
</gene>
<accession>A0ACC0VJJ9</accession>